<sequence>MKNNPIIPYILIMAFGIGLIFFMSLEGAGNKEEIAAGHEEGAATEEGATSEEGATASEGAGGEELVTTCIGCHGGDLTGGMGPKLAGLDADHIVEVLENGIPGSPMTPGLKTGSEAQAIADYISSLE</sequence>
<dbReference type="Proteomes" id="UP000030408">
    <property type="component" value="Unassembled WGS sequence"/>
</dbReference>
<keyword evidence="2 4" id="KW-0479">Metal-binding</keyword>
<organism evidence="8 9">
    <name type="scientific">Ureibacillus sinduriensis BLB-1 = JCM 15800</name>
    <dbReference type="NCBI Taxonomy" id="1384057"/>
    <lineage>
        <taxon>Bacteria</taxon>
        <taxon>Bacillati</taxon>
        <taxon>Bacillota</taxon>
        <taxon>Bacilli</taxon>
        <taxon>Bacillales</taxon>
        <taxon>Caryophanaceae</taxon>
        <taxon>Ureibacillus</taxon>
    </lineage>
</organism>
<comment type="caution">
    <text evidence="8">The sequence shown here is derived from an EMBL/GenBank/DDBJ whole genome shotgun (WGS) entry which is preliminary data.</text>
</comment>
<evidence type="ECO:0000256" key="3">
    <source>
        <dbReference type="ARBA" id="ARBA00023004"/>
    </source>
</evidence>
<dbReference type="GO" id="GO:0046872">
    <property type="term" value="F:metal ion binding"/>
    <property type="evidence" value="ECO:0007669"/>
    <property type="project" value="UniProtKB-KW"/>
</dbReference>
<evidence type="ECO:0000256" key="6">
    <source>
        <dbReference type="SAM" id="Phobius"/>
    </source>
</evidence>
<dbReference type="RefSeq" id="WP_036201815.1">
    <property type="nucleotide sequence ID" value="NZ_AVCY01000002.1"/>
</dbReference>
<dbReference type="InterPro" id="IPR036909">
    <property type="entry name" value="Cyt_c-like_dom_sf"/>
</dbReference>
<name>A0A0A3HPP7_9BACL</name>
<evidence type="ECO:0000313" key="8">
    <source>
        <dbReference type="EMBL" id="KGR74546.1"/>
    </source>
</evidence>
<keyword evidence="1 4" id="KW-0349">Heme</keyword>
<dbReference type="OrthoDB" id="7933886at2"/>
<keyword evidence="3 4" id="KW-0408">Iron</keyword>
<keyword evidence="9" id="KW-1185">Reference proteome</keyword>
<evidence type="ECO:0000313" key="9">
    <source>
        <dbReference type="Proteomes" id="UP000030408"/>
    </source>
</evidence>
<evidence type="ECO:0000256" key="4">
    <source>
        <dbReference type="PROSITE-ProRule" id="PRU00433"/>
    </source>
</evidence>
<accession>A0A0A3HPP7</accession>
<evidence type="ECO:0000259" key="7">
    <source>
        <dbReference type="PROSITE" id="PS51007"/>
    </source>
</evidence>
<dbReference type="eggNOG" id="COG2010">
    <property type="taxonomic scope" value="Bacteria"/>
</dbReference>
<keyword evidence="6" id="KW-0472">Membrane</keyword>
<protein>
    <submittedName>
        <fullName evidence="8">Cytochrome C551</fullName>
    </submittedName>
</protein>
<keyword evidence="6" id="KW-0812">Transmembrane</keyword>
<dbReference type="AlphaFoldDB" id="A0A0A3HPP7"/>
<dbReference type="STRING" id="1384057.CD33_15735"/>
<dbReference type="GO" id="GO:0020037">
    <property type="term" value="F:heme binding"/>
    <property type="evidence" value="ECO:0007669"/>
    <property type="project" value="InterPro"/>
</dbReference>
<dbReference type="InterPro" id="IPR009056">
    <property type="entry name" value="Cyt_c-like_dom"/>
</dbReference>
<feature type="region of interest" description="Disordered" evidence="5">
    <location>
        <begin position="34"/>
        <end position="61"/>
    </location>
</feature>
<feature type="transmembrane region" description="Helical" evidence="6">
    <location>
        <begin position="6"/>
        <end position="25"/>
    </location>
</feature>
<dbReference type="SUPFAM" id="SSF46626">
    <property type="entry name" value="Cytochrome c"/>
    <property type="match status" value="1"/>
</dbReference>
<dbReference type="Gene3D" id="1.10.760.10">
    <property type="entry name" value="Cytochrome c-like domain"/>
    <property type="match status" value="1"/>
</dbReference>
<evidence type="ECO:0000256" key="5">
    <source>
        <dbReference type="SAM" id="MobiDB-lite"/>
    </source>
</evidence>
<dbReference type="EMBL" id="JPVO01000054">
    <property type="protein sequence ID" value="KGR74546.1"/>
    <property type="molecule type" value="Genomic_DNA"/>
</dbReference>
<evidence type="ECO:0000256" key="2">
    <source>
        <dbReference type="ARBA" id="ARBA00022723"/>
    </source>
</evidence>
<reference evidence="8 9" key="1">
    <citation type="submission" date="2014-02" db="EMBL/GenBank/DDBJ databases">
        <title>Draft genome sequence of Lysinibacillus sinduriensis JCM 15800.</title>
        <authorList>
            <person name="Zhang F."/>
            <person name="Wang G."/>
            <person name="Zhang L."/>
        </authorList>
    </citation>
    <scope>NUCLEOTIDE SEQUENCE [LARGE SCALE GENOMIC DNA]</scope>
    <source>
        <strain evidence="8 9">JCM 15800</strain>
    </source>
</reference>
<feature type="compositionally biased region" description="Low complexity" evidence="5">
    <location>
        <begin position="44"/>
        <end position="58"/>
    </location>
</feature>
<dbReference type="GO" id="GO:0009055">
    <property type="term" value="F:electron transfer activity"/>
    <property type="evidence" value="ECO:0007669"/>
    <property type="project" value="InterPro"/>
</dbReference>
<dbReference type="PROSITE" id="PS51007">
    <property type="entry name" value="CYTC"/>
    <property type="match status" value="1"/>
</dbReference>
<feature type="domain" description="Cytochrome c" evidence="7">
    <location>
        <begin position="57"/>
        <end position="127"/>
    </location>
</feature>
<dbReference type="Pfam" id="PF13442">
    <property type="entry name" value="Cytochrome_CBB3"/>
    <property type="match status" value="1"/>
</dbReference>
<evidence type="ECO:0000256" key="1">
    <source>
        <dbReference type="ARBA" id="ARBA00022617"/>
    </source>
</evidence>
<keyword evidence="6" id="KW-1133">Transmembrane helix</keyword>
<proteinExistence type="predicted"/>
<gene>
    <name evidence="8" type="ORF">CD33_15735</name>
</gene>